<sequence length="391" mass="44443">MTTAGMWWADTLESFSEALEQTYDLVQERHPAVRHVGEWWMKDGLWCIQLDSWSHAAWSGSLENAAWRRALSIALQNASAASARQLSWRQVVTQHFTELVHRALLDSWKFDTKEQRLGLRLTTRELTTPGSFAWLEFSRTPTDIDEFRTLVEQVLEASAQVVFVGWTEHPSALQAALVFLRTSNDDESADQDWDFNEHDEDLVTEDGGSGPRRTQAGVARMLRPLLDSLESDAMVAVKATVGSQFPDVRDWALGLHSLVEAWRERTWFAPGHAIYIWGQQPIAYLLSSLQSSQIDPFLLMVSKEAEGDIFLSTDLSETLQGVLAANLNISEASRLLYLHRNTLMNRIERIRTQTGYDIRQFDDALILWVSQVLLRRRRDALPGSSVESART</sequence>
<dbReference type="EMBL" id="LJCO01000008">
    <property type="protein sequence ID" value="KPV45446.1"/>
    <property type="molecule type" value="Genomic_DNA"/>
</dbReference>
<dbReference type="InterPro" id="IPR025736">
    <property type="entry name" value="PucR_C-HTH_dom"/>
</dbReference>
<keyword evidence="3" id="KW-1185">Reference proteome</keyword>
<feature type="domain" description="PucR C-terminal helix-turn-helix" evidence="1">
    <location>
        <begin position="315"/>
        <end position="369"/>
    </location>
</feature>
<dbReference type="InterPro" id="IPR051448">
    <property type="entry name" value="CdaR-like_regulators"/>
</dbReference>
<dbReference type="Proteomes" id="UP000050482">
    <property type="component" value="Unassembled WGS sequence"/>
</dbReference>
<dbReference type="OrthoDB" id="9792148at2"/>
<accession>A0A0P9D0A8</accession>
<protein>
    <recommendedName>
        <fullName evidence="1">PucR C-terminal helix-turn-helix domain-containing protein</fullName>
    </recommendedName>
</protein>
<proteinExistence type="predicted"/>
<dbReference type="PATRIC" id="fig|471514.4.peg.13"/>
<dbReference type="STRING" id="471514.AN477_00245"/>
<gene>
    <name evidence="2" type="ORF">AN477_00245</name>
</gene>
<comment type="caution">
    <text evidence="2">The sequence shown here is derived from an EMBL/GenBank/DDBJ whole genome shotgun (WGS) entry which is preliminary data.</text>
</comment>
<evidence type="ECO:0000313" key="2">
    <source>
        <dbReference type="EMBL" id="KPV45446.1"/>
    </source>
</evidence>
<dbReference type="AlphaFoldDB" id="A0A0P9D0A8"/>
<name>A0A0P9D0A8_9BACL</name>
<reference evidence="2 3" key="1">
    <citation type="submission" date="2015-09" db="EMBL/GenBank/DDBJ databases">
        <title>Draft genome sequence of Alicyclobacillus ferrooxydans DSM 22381.</title>
        <authorList>
            <person name="Hemp J."/>
        </authorList>
    </citation>
    <scope>NUCLEOTIDE SEQUENCE [LARGE SCALE GENOMIC DNA]</scope>
    <source>
        <strain evidence="2 3">TC-34</strain>
    </source>
</reference>
<evidence type="ECO:0000259" key="1">
    <source>
        <dbReference type="Pfam" id="PF13556"/>
    </source>
</evidence>
<dbReference type="PANTHER" id="PTHR33744">
    <property type="entry name" value="CARBOHYDRATE DIACID REGULATOR"/>
    <property type="match status" value="1"/>
</dbReference>
<dbReference type="Pfam" id="PF13556">
    <property type="entry name" value="HTH_30"/>
    <property type="match status" value="1"/>
</dbReference>
<evidence type="ECO:0000313" key="3">
    <source>
        <dbReference type="Proteomes" id="UP000050482"/>
    </source>
</evidence>
<dbReference type="InterPro" id="IPR042070">
    <property type="entry name" value="PucR_C-HTH_sf"/>
</dbReference>
<dbReference type="Gene3D" id="1.10.10.2840">
    <property type="entry name" value="PucR C-terminal helix-turn-helix domain"/>
    <property type="match status" value="1"/>
</dbReference>
<dbReference type="RefSeq" id="WP_054967186.1">
    <property type="nucleotide sequence ID" value="NZ_LJCO01000008.1"/>
</dbReference>
<dbReference type="PANTHER" id="PTHR33744:SF15">
    <property type="entry name" value="CARBOHYDRATE DIACID REGULATOR"/>
    <property type="match status" value="1"/>
</dbReference>
<organism evidence="2 3">
    <name type="scientific">Alicyclobacillus ferrooxydans</name>
    <dbReference type="NCBI Taxonomy" id="471514"/>
    <lineage>
        <taxon>Bacteria</taxon>
        <taxon>Bacillati</taxon>
        <taxon>Bacillota</taxon>
        <taxon>Bacilli</taxon>
        <taxon>Bacillales</taxon>
        <taxon>Alicyclobacillaceae</taxon>
        <taxon>Alicyclobacillus</taxon>
    </lineage>
</organism>